<accession>A0A0F9GA00</accession>
<comment type="caution">
    <text evidence="1">The sequence shown here is derived from an EMBL/GenBank/DDBJ whole genome shotgun (WGS) entry which is preliminary data.</text>
</comment>
<organism evidence="1">
    <name type="scientific">marine sediment metagenome</name>
    <dbReference type="NCBI Taxonomy" id="412755"/>
    <lineage>
        <taxon>unclassified sequences</taxon>
        <taxon>metagenomes</taxon>
        <taxon>ecological metagenomes</taxon>
    </lineage>
</organism>
<reference evidence="1" key="1">
    <citation type="journal article" date="2015" name="Nature">
        <title>Complex archaea that bridge the gap between prokaryotes and eukaryotes.</title>
        <authorList>
            <person name="Spang A."/>
            <person name="Saw J.H."/>
            <person name="Jorgensen S.L."/>
            <person name="Zaremba-Niedzwiedzka K."/>
            <person name="Martijn J."/>
            <person name="Lind A.E."/>
            <person name="van Eijk R."/>
            <person name="Schleper C."/>
            <person name="Guy L."/>
            <person name="Ettema T.J."/>
        </authorList>
    </citation>
    <scope>NUCLEOTIDE SEQUENCE</scope>
</reference>
<dbReference type="EMBL" id="LAZR01018614">
    <property type="protein sequence ID" value="KKL95699.1"/>
    <property type="molecule type" value="Genomic_DNA"/>
</dbReference>
<name>A0A0F9GA00_9ZZZZ</name>
<sequence length="52" mass="5865">MELTDQEKNEVLLKFAGFTINEPSPDGATIPLWSWPDGKPLLEPEPDFLHSL</sequence>
<proteinExistence type="predicted"/>
<protein>
    <submittedName>
        <fullName evidence="1">Uncharacterized protein</fullName>
    </submittedName>
</protein>
<dbReference type="AlphaFoldDB" id="A0A0F9GA00"/>
<gene>
    <name evidence="1" type="ORF">LCGC14_1852010</name>
</gene>
<evidence type="ECO:0000313" key="1">
    <source>
        <dbReference type="EMBL" id="KKL95699.1"/>
    </source>
</evidence>
<feature type="non-terminal residue" evidence="1">
    <location>
        <position position="52"/>
    </location>
</feature>